<evidence type="ECO:0000313" key="7">
    <source>
        <dbReference type="EMBL" id="GBF06357.1"/>
    </source>
</evidence>
<dbReference type="PANTHER" id="PTHR43095:SF5">
    <property type="entry name" value="XYLULOSE KINASE"/>
    <property type="match status" value="1"/>
</dbReference>
<feature type="domain" description="Carbohydrate kinase FGGY N-terminal" evidence="5">
    <location>
        <begin position="19"/>
        <end position="258"/>
    </location>
</feature>
<accession>A0A2I9DUF5</accession>
<keyword evidence="8" id="KW-1185">Reference proteome</keyword>
<gene>
    <name evidence="7" type="ORF">DAERI_080148</name>
</gene>
<evidence type="ECO:0000256" key="3">
    <source>
        <dbReference type="ARBA" id="ARBA00022777"/>
    </source>
</evidence>
<feature type="domain" description="Carbohydrate kinase FGGY C-terminal" evidence="6">
    <location>
        <begin position="270"/>
        <end position="447"/>
    </location>
</feature>
<dbReference type="GO" id="GO:0005975">
    <property type="term" value="P:carbohydrate metabolic process"/>
    <property type="evidence" value="ECO:0007669"/>
    <property type="project" value="InterPro"/>
</dbReference>
<keyword evidence="2" id="KW-0808">Transferase</keyword>
<dbReference type="Pfam" id="PF00370">
    <property type="entry name" value="FGGY_N"/>
    <property type="match status" value="1"/>
</dbReference>
<evidence type="ECO:0000256" key="2">
    <source>
        <dbReference type="ARBA" id="ARBA00022679"/>
    </source>
</evidence>
<evidence type="ECO:0000259" key="6">
    <source>
        <dbReference type="Pfam" id="PF02782"/>
    </source>
</evidence>
<dbReference type="PIRSF" id="PIRSF000538">
    <property type="entry name" value="GlpK"/>
    <property type="match status" value="1"/>
</dbReference>
<dbReference type="InterPro" id="IPR018484">
    <property type="entry name" value="FGGY_N"/>
</dbReference>
<dbReference type="AlphaFoldDB" id="A0A2I9DUF5"/>
<evidence type="ECO:0000313" key="8">
    <source>
        <dbReference type="Proteomes" id="UP000236569"/>
    </source>
</evidence>
<evidence type="ECO:0000256" key="4">
    <source>
        <dbReference type="SAM" id="MobiDB-lite"/>
    </source>
</evidence>
<evidence type="ECO:0000259" key="5">
    <source>
        <dbReference type="Pfam" id="PF00370"/>
    </source>
</evidence>
<reference evidence="8" key="1">
    <citation type="submission" date="2018-01" db="EMBL/GenBank/DDBJ databases">
        <title>Draft Genome Sequence of the Radioresistant Bacterium Deinococcus aerius TR0125, Isolated from the Higher Atmosphere above Japan.</title>
        <authorList>
            <person name="Satoh K."/>
            <person name="Arai H."/>
            <person name="Sanzen T."/>
            <person name="Kawaguchi Y."/>
            <person name="Hayashi H."/>
            <person name="Yokobori S."/>
            <person name="Yamagishi A."/>
            <person name="Oono Y."/>
            <person name="Narumi I."/>
        </authorList>
    </citation>
    <scope>NUCLEOTIDE SEQUENCE [LARGE SCALE GENOMIC DNA]</scope>
    <source>
        <strain evidence="8">TR0125</strain>
    </source>
</reference>
<keyword evidence="3 7" id="KW-0418">Kinase</keyword>
<protein>
    <submittedName>
        <fullName evidence="7">Xylulokinase</fullName>
    </submittedName>
</protein>
<feature type="region of interest" description="Disordered" evidence="4">
    <location>
        <begin position="448"/>
        <end position="471"/>
    </location>
</feature>
<comment type="similarity">
    <text evidence="1">Belongs to the FGGY kinase family.</text>
</comment>
<dbReference type="InterPro" id="IPR043129">
    <property type="entry name" value="ATPase_NBD"/>
</dbReference>
<dbReference type="InterPro" id="IPR018485">
    <property type="entry name" value="FGGY_C"/>
</dbReference>
<dbReference type="PANTHER" id="PTHR43095">
    <property type="entry name" value="SUGAR KINASE"/>
    <property type="match status" value="1"/>
</dbReference>
<dbReference type="Gene3D" id="3.30.420.40">
    <property type="match status" value="2"/>
</dbReference>
<name>A0A2I9DUF5_9DEIO</name>
<dbReference type="InterPro" id="IPR000577">
    <property type="entry name" value="Carb_kinase_FGGY"/>
</dbReference>
<dbReference type="EMBL" id="BFAG01000008">
    <property type="protein sequence ID" value="GBF06357.1"/>
    <property type="molecule type" value="Genomic_DNA"/>
</dbReference>
<proteinExistence type="inferred from homology"/>
<sequence length="497" mass="52537">MGPTKRAPERRTDAGGGFMYLGLDLGTGSAKVALYGEGGERVREASVAYAVTAPHPGWAESDPGEWWAALGHVTREVVGEDGGRVRALGLSGQMHGVVLCGEDGTPLRPAVLWADGRAASVLSIYRALPEDLRLTLRNPLTAGMTGPTLLWLREHGAEVYARARWALQPKDWLRLRLTGEARAEPSDASGTLLYDLEGDGWNTPVIEALGLRADLLAPLTRSRAVAGTLTPAAAAHLGLPPGLPVAAGAADTAAALLGTALPAGQVQLTVGTGAQLVVRSVALPEAREGLHVFRTAEDRGWYTLGAVQNAGLALEWARRTLRCGWEEFYALAQAAEPGSRGLLFLPYLTGDRTPHLDPHARGGWLGAGLEHGPEHLARAAFEGVALSIREALLLLPETERPGLRLAGGGSVHPWWRQLLADILGRPLEVVEVPGASVYGAALLARAAETGQTPEVEPPGTQETVEPRRDADWSDVAGRFSAAYEALRGWFSRGGGGN</sequence>
<organism evidence="7 8">
    <name type="scientific">Deinococcus aerius</name>
    <dbReference type="NCBI Taxonomy" id="200253"/>
    <lineage>
        <taxon>Bacteria</taxon>
        <taxon>Thermotogati</taxon>
        <taxon>Deinococcota</taxon>
        <taxon>Deinococci</taxon>
        <taxon>Deinococcales</taxon>
        <taxon>Deinococcaceae</taxon>
        <taxon>Deinococcus</taxon>
    </lineage>
</organism>
<dbReference type="InterPro" id="IPR050406">
    <property type="entry name" value="FGGY_Carb_Kinase"/>
</dbReference>
<dbReference type="SUPFAM" id="SSF53067">
    <property type="entry name" value="Actin-like ATPase domain"/>
    <property type="match status" value="2"/>
</dbReference>
<dbReference type="Proteomes" id="UP000236569">
    <property type="component" value="Unassembled WGS sequence"/>
</dbReference>
<dbReference type="Pfam" id="PF02782">
    <property type="entry name" value="FGGY_C"/>
    <property type="match status" value="1"/>
</dbReference>
<dbReference type="GO" id="GO:0016301">
    <property type="term" value="F:kinase activity"/>
    <property type="evidence" value="ECO:0007669"/>
    <property type="project" value="UniProtKB-KW"/>
</dbReference>
<evidence type="ECO:0000256" key="1">
    <source>
        <dbReference type="ARBA" id="ARBA00009156"/>
    </source>
</evidence>
<dbReference type="CDD" id="cd07808">
    <property type="entry name" value="ASKHA_NBD_FGGY_EcXK-like"/>
    <property type="match status" value="1"/>
</dbReference>
<comment type="caution">
    <text evidence="7">The sequence shown here is derived from an EMBL/GenBank/DDBJ whole genome shotgun (WGS) entry which is preliminary data.</text>
</comment>